<name>A0ABT8DTJ3_9BURK</name>
<comment type="caution">
    <text evidence="1">The sequence shown here is derived from an EMBL/GenBank/DDBJ whole genome shotgun (WGS) entry which is preliminary data.</text>
</comment>
<dbReference type="EMBL" id="JAUHHC010000002">
    <property type="protein sequence ID" value="MDN3920340.1"/>
    <property type="molecule type" value="Genomic_DNA"/>
</dbReference>
<sequence>MSDTHSRYRGSPALLLHRATFHELTFEDCNCRKLPSGCRAGRPGPAPRGGTGLPCHLRQKKLPQALAALKAAHELAPKDARIAQAYALTLRSLGRPEEAATVLRRTAP</sequence>
<gene>
    <name evidence="1" type="ORF">QWJ38_08635</name>
</gene>
<dbReference type="InterPro" id="IPR011990">
    <property type="entry name" value="TPR-like_helical_dom_sf"/>
</dbReference>
<protein>
    <submittedName>
        <fullName evidence="1">Tetratricopeptide repeat protein</fullName>
    </submittedName>
</protein>
<evidence type="ECO:0000313" key="2">
    <source>
        <dbReference type="Proteomes" id="UP001228044"/>
    </source>
</evidence>
<proteinExistence type="predicted"/>
<keyword evidence="2" id="KW-1185">Reference proteome</keyword>
<reference evidence="1 2" key="1">
    <citation type="submission" date="2023-06" db="EMBL/GenBank/DDBJ databases">
        <title>Pelomonas sp. PFR6 16S ribosomal RNA gene Genome sequencing and assembly.</title>
        <authorList>
            <person name="Woo H."/>
        </authorList>
    </citation>
    <scope>NUCLEOTIDE SEQUENCE [LARGE SCALE GENOMIC DNA]</scope>
    <source>
        <strain evidence="1 2">PFR6</strain>
    </source>
</reference>
<dbReference type="SUPFAM" id="SSF48452">
    <property type="entry name" value="TPR-like"/>
    <property type="match status" value="1"/>
</dbReference>
<evidence type="ECO:0000313" key="1">
    <source>
        <dbReference type="EMBL" id="MDN3920340.1"/>
    </source>
</evidence>
<organism evidence="1 2">
    <name type="scientific">Roseateles violae</name>
    <dbReference type="NCBI Taxonomy" id="3058042"/>
    <lineage>
        <taxon>Bacteria</taxon>
        <taxon>Pseudomonadati</taxon>
        <taxon>Pseudomonadota</taxon>
        <taxon>Betaproteobacteria</taxon>
        <taxon>Burkholderiales</taxon>
        <taxon>Sphaerotilaceae</taxon>
        <taxon>Roseateles</taxon>
    </lineage>
</organism>
<dbReference type="Pfam" id="PF14559">
    <property type="entry name" value="TPR_19"/>
    <property type="match status" value="1"/>
</dbReference>
<dbReference type="Gene3D" id="1.25.40.10">
    <property type="entry name" value="Tetratricopeptide repeat domain"/>
    <property type="match status" value="1"/>
</dbReference>
<dbReference type="Proteomes" id="UP001228044">
    <property type="component" value="Unassembled WGS sequence"/>
</dbReference>
<accession>A0ABT8DTJ3</accession>